<evidence type="ECO:0000313" key="3">
    <source>
        <dbReference type="Proteomes" id="UP000198762"/>
    </source>
</evidence>
<dbReference type="SUPFAM" id="SSF53850">
    <property type="entry name" value="Periplasmic binding protein-like II"/>
    <property type="match status" value="1"/>
</dbReference>
<accession>A0A1H9ZZ85</accession>
<evidence type="ECO:0000313" key="2">
    <source>
        <dbReference type="EMBL" id="SES87138.1"/>
    </source>
</evidence>
<organism evidence="2 3">
    <name type="scientific">Marinobacter segnicrescens</name>
    <dbReference type="NCBI Taxonomy" id="430453"/>
    <lineage>
        <taxon>Bacteria</taxon>
        <taxon>Pseudomonadati</taxon>
        <taxon>Pseudomonadota</taxon>
        <taxon>Gammaproteobacteria</taxon>
        <taxon>Pseudomonadales</taxon>
        <taxon>Marinobacteraceae</taxon>
        <taxon>Marinobacter</taxon>
    </lineage>
</organism>
<evidence type="ECO:0000256" key="1">
    <source>
        <dbReference type="SAM" id="SignalP"/>
    </source>
</evidence>
<dbReference type="OrthoDB" id="6362810at2"/>
<reference evidence="3" key="1">
    <citation type="submission" date="2016-10" db="EMBL/GenBank/DDBJ databases">
        <authorList>
            <person name="Varghese N."/>
            <person name="Submissions S."/>
        </authorList>
    </citation>
    <scope>NUCLEOTIDE SEQUENCE [LARGE SCALE GENOMIC DNA]</scope>
    <source>
        <strain evidence="3">CGMCC 1.6489</strain>
    </source>
</reference>
<sequence length="243" mass="27460">MSKLRIWLIIIALGAWTPSQALAQTLSVAVPRIQHLLTADNSGIYQQVMALALEGSGIALDQKFLPYRRALREFEQGKVDCIYSFTGVLQSRLGVDKVIYTYPLGTFRFYLFTEPGAAIMTSIPDTFGKTTGGIIGHDVYLKPFMEQGMVIDWVRTEAQLVEMLELGRLEVIVAALPDMQPFTNRLAYAADQPLLEDFDRLNCHNTEQNRTAIRTISEKLRRLHGQGRYEEIAGDYYLPFSHP</sequence>
<feature type="chain" id="PRO_5011675195" description="ABC-type amino acid transport substrate-binding protein" evidence="1">
    <location>
        <begin position="24"/>
        <end position="243"/>
    </location>
</feature>
<dbReference type="EMBL" id="FOHZ01000002">
    <property type="protein sequence ID" value="SES87138.1"/>
    <property type="molecule type" value="Genomic_DNA"/>
</dbReference>
<keyword evidence="1" id="KW-0732">Signal</keyword>
<dbReference type="AlphaFoldDB" id="A0A1H9ZZ85"/>
<dbReference type="Gene3D" id="3.40.190.10">
    <property type="entry name" value="Periplasmic binding protein-like II"/>
    <property type="match status" value="2"/>
</dbReference>
<protein>
    <recommendedName>
        <fullName evidence="4">ABC-type amino acid transport substrate-binding protein</fullName>
    </recommendedName>
</protein>
<name>A0A1H9ZZ85_9GAMM</name>
<gene>
    <name evidence="2" type="ORF">SAMN04487962_102126</name>
</gene>
<dbReference type="Proteomes" id="UP000198762">
    <property type="component" value="Unassembled WGS sequence"/>
</dbReference>
<keyword evidence="3" id="KW-1185">Reference proteome</keyword>
<dbReference type="RefSeq" id="WP_091848814.1">
    <property type="nucleotide sequence ID" value="NZ_FOHZ01000002.1"/>
</dbReference>
<proteinExistence type="predicted"/>
<feature type="signal peptide" evidence="1">
    <location>
        <begin position="1"/>
        <end position="23"/>
    </location>
</feature>
<dbReference type="STRING" id="430453.SAMN04487962_102126"/>
<evidence type="ECO:0008006" key="4">
    <source>
        <dbReference type="Google" id="ProtNLM"/>
    </source>
</evidence>